<keyword evidence="6" id="KW-0325">Glycoprotein</keyword>
<keyword evidence="2" id="KW-0479">Metal-binding</keyword>
<keyword evidence="3" id="KW-0255">Endonuclease</keyword>
<dbReference type="InterPro" id="IPR008947">
    <property type="entry name" value="PLipase_C/P1_nuclease_dom_sf"/>
</dbReference>
<keyword evidence="9" id="KW-1185">Reference proteome</keyword>
<reference evidence="8 9" key="1">
    <citation type="submission" date="2023-04" db="EMBL/GenBank/DDBJ databases">
        <title>Luteimonas endophyticus RD2P54.</title>
        <authorList>
            <person name="Sun J.-Q."/>
        </authorList>
    </citation>
    <scope>NUCLEOTIDE SEQUENCE [LARGE SCALE GENOMIC DNA]</scope>
    <source>
        <strain evidence="8 9">RD2P54</strain>
    </source>
</reference>
<dbReference type="InterPro" id="IPR003154">
    <property type="entry name" value="S1/P1nuclease"/>
</dbReference>
<accession>A0ABT6J7T7</accession>
<gene>
    <name evidence="8" type="ORF">QFW77_07700</name>
</gene>
<evidence type="ECO:0000256" key="4">
    <source>
        <dbReference type="ARBA" id="ARBA00022801"/>
    </source>
</evidence>
<dbReference type="PANTHER" id="PTHR33146">
    <property type="entry name" value="ENDONUCLEASE 4"/>
    <property type="match status" value="1"/>
</dbReference>
<dbReference type="SUPFAM" id="SSF48537">
    <property type="entry name" value="Phospholipase C/P1 nuclease"/>
    <property type="match status" value="1"/>
</dbReference>
<evidence type="ECO:0000256" key="3">
    <source>
        <dbReference type="ARBA" id="ARBA00022759"/>
    </source>
</evidence>
<evidence type="ECO:0000256" key="5">
    <source>
        <dbReference type="ARBA" id="ARBA00023157"/>
    </source>
</evidence>
<sequence>MALAAAPAQAWGPRGHRLVAELAAGALSPEVRAEVDALLRNEPDPTLPGIATWADELRAKDPDLGRASAPWHYVNLAESGCSYVASRDCPDGDCVVEAIRSQAGILADRARPAHQRLQALKFVVHFVGDVHQPMHAGYARDKGGNTVQLSIPDGSRDGRGSNLHALWDSGLFDSRNESHSRQLARLRALPSSAGETADPADAARWAEESCRIVRREGVYPTRARIDPAYYTAWRPVAEQQLVHAGRRLASLLEHALGD</sequence>
<dbReference type="Gene3D" id="1.10.575.10">
    <property type="entry name" value="P1 Nuclease"/>
    <property type="match status" value="1"/>
</dbReference>
<dbReference type="Pfam" id="PF02265">
    <property type="entry name" value="S1-P1_nuclease"/>
    <property type="match status" value="1"/>
</dbReference>
<evidence type="ECO:0000256" key="6">
    <source>
        <dbReference type="ARBA" id="ARBA00023180"/>
    </source>
</evidence>
<evidence type="ECO:0000256" key="7">
    <source>
        <dbReference type="SAM" id="MobiDB-lite"/>
    </source>
</evidence>
<feature type="region of interest" description="Disordered" evidence="7">
    <location>
        <begin position="137"/>
        <end position="156"/>
    </location>
</feature>
<name>A0ABT6J7T7_9GAMM</name>
<dbReference type="PANTHER" id="PTHR33146:SF26">
    <property type="entry name" value="ENDONUCLEASE 4"/>
    <property type="match status" value="1"/>
</dbReference>
<comment type="caution">
    <text evidence="8">The sequence shown here is derived from an EMBL/GenBank/DDBJ whole genome shotgun (WGS) entry which is preliminary data.</text>
</comment>
<dbReference type="CDD" id="cd11010">
    <property type="entry name" value="S1-P1_nuclease"/>
    <property type="match status" value="1"/>
</dbReference>
<evidence type="ECO:0000256" key="2">
    <source>
        <dbReference type="ARBA" id="ARBA00022723"/>
    </source>
</evidence>
<evidence type="ECO:0000313" key="8">
    <source>
        <dbReference type="EMBL" id="MDH5822876.1"/>
    </source>
</evidence>
<dbReference type="Proteomes" id="UP001156940">
    <property type="component" value="Unassembled WGS sequence"/>
</dbReference>
<keyword evidence="5" id="KW-1015">Disulfide bond</keyword>
<proteinExistence type="predicted"/>
<keyword evidence="1" id="KW-0540">Nuclease</keyword>
<dbReference type="EMBL" id="JARXRM010000028">
    <property type="protein sequence ID" value="MDH5822876.1"/>
    <property type="molecule type" value="Genomic_DNA"/>
</dbReference>
<keyword evidence="4" id="KW-0378">Hydrolase</keyword>
<protein>
    <submittedName>
        <fullName evidence="8">S1/P1 nuclease</fullName>
    </submittedName>
</protein>
<evidence type="ECO:0000313" key="9">
    <source>
        <dbReference type="Proteomes" id="UP001156940"/>
    </source>
</evidence>
<organism evidence="8 9">
    <name type="scientific">Luteimonas endophytica</name>
    <dbReference type="NCBI Taxonomy" id="3042023"/>
    <lineage>
        <taxon>Bacteria</taxon>
        <taxon>Pseudomonadati</taxon>
        <taxon>Pseudomonadota</taxon>
        <taxon>Gammaproteobacteria</taxon>
        <taxon>Lysobacterales</taxon>
        <taxon>Lysobacteraceae</taxon>
        <taxon>Luteimonas</taxon>
    </lineage>
</organism>
<evidence type="ECO:0000256" key="1">
    <source>
        <dbReference type="ARBA" id="ARBA00022722"/>
    </source>
</evidence>